<proteinExistence type="predicted"/>
<reference evidence="2 3" key="1">
    <citation type="submission" date="2023-07" db="EMBL/GenBank/DDBJ databases">
        <title>Closed genoem sequence of Methanosarcinaceae archaeon Ac7.</title>
        <authorList>
            <person name="Poehlein A."/>
            <person name="Protasov E."/>
            <person name="Platt K."/>
            <person name="Reeh H."/>
            <person name="Daniel R."/>
            <person name="Brune A."/>
        </authorList>
    </citation>
    <scope>NUCLEOTIDE SEQUENCE [LARGE SCALE GENOMIC DNA]</scope>
    <source>
        <strain evidence="2 3">Ac7</strain>
    </source>
</reference>
<dbReference type="RefSeq" id="WP_338103220.1">
    <property type="nucleotide sequence ID" value="NZ_CP131060.1"/>
</dbReference>
<dbReference type="AlphaFoldDB" id="A0AA96V550"/>
<feature type="transmembrane region" description="Helical" evidence="1">
    <location>
        <begin position="17"/>
        <end position="38"/>
    </location>
</feature>
<protein>
    <submittedName>
        <fullName evidence="2">Uncharacterized protein</fullName>
    </submittedName>
</protein>
<name>A0AA96V550_9EURY</name>
<keyword evidence="1" id="KW-1133">Transmembrane helix</keyword>
<sequence>MTDYKENAPAQNNSKKIIFIILIILVILLIFFAIYYYYILGQPNLTCMCIQTNATIAG</sequence>
<dbReference type="GeneID" id="89229842"/>
<evidence type="ECO:0000313" key="3">
    <source>
        <dbReference type="Proteomes" id="UP001303587"/>
    </source>
</evidence>
<accession>A0AA96V550</accession>
<dbReference type="Proteomes" id="UP001303587">
    <property type="component" value="Chromosome"/>
</dbReference>
<keyword evidence="1" id="KW-0472">Membrane</keyword>
<evidence type="ECO:0000313" key="2">
    <source>
        <dbReference type="EMBL" id="WNY25188.1"/>
    </source>
</evidence>
<organism evidence="2 3">
    <name type="scientific">Methanolapillus millepedarum</name>
    <dbReference type="NCBI Taxonomy" id="3028296"/>
    <lineage>
        <taxon>Archaea</taxon>
        <taxon>Methanobacteriati</taxon>
        <taxon>Methanobacteriota</taxon>
        <taxon>Stenosarchaea group</taxon>
        <taxon>Methanomicrobia</taxon>
        <taxon>Methanosarcinales</taxon>
        <taxon>Methanosarcinaceae</taxon>
        <taxon>Methanolapillus</taxon>
    </lineage>
</organism>
<keyword evidence="1" id="KW-0812">Transmembrane</keyword>
<keyword evidence="3" id="KW-1185">Reference proteome</keyword>
<gene>
    <name evidence="2" type="ORF">MsAc7_07340</name>
</gene>
<evidence type="ECO:0000256" key="1">
    <source>
        <dbReference type="SAM" id="Phobius"/>
    </source>
</evidence>
<dbReference type="EMBL" id="CP131060">
    <property type="protein sequence ID" value="WNY25188.1"/>
    <property type="molecule type" value="Genomic_DNA"/>
</dbReference>